<evidence type="ECO:0000313" key="1">
    <source>
        <dbReference type="EMBL" id="OJA12824.1"/>
    </source>
</evidence>
<organism evidence="1 2">
    <name type="scientific">Rhizopogon vesiculosus</name>
    <dbReference type="NCBI Taxonomy" id="180088"/>
    <lineage>
        <taxon>Eukaryota</taxon>
        <taxon>Fungi</taxon>
        <taxon>Dikarya</taxon>
        <taxon>Basidiomycota</taxon>
        <taxon>Agaricomycotina</taxon>
        <taxon>Agaricomycetes</taxon>
        <taxon>Agaricomycetidae</taxon>
        <taxon>Boletales</taxon>
        <taxon>Suillineae</taxon>
        <taxon>Rhizopogonaceae</taxon>
        <taxon>Rhizopogon</taxon>
    </lineage>
</organism>
<evidence type="ECO:0000313" key="2">
    <source>
        <dbReference type="Proteomes" id="UP000183567"/>
    </source>
</evidence>
<dbReference type="EMBL" id="LVVM01004471">
    <property type="protein sequence ID" value="OJA12824.1"/>
    <property type="molecule type" value="Genomic_DNA"/>
</dbReference>
<accession>A0A1J8QHH0</accession>
<proteinExistence type="predicted"/>
<dbReference type="AlphaFoldDB" id="A0A1J8QHH0"/>
<sequence>MIESQYPSSRPCYVLPPQPLSIRDSLGGGLSHDFGALAGTYPDVGRALDAFSLYPNIFHNLAVLKGIQEMLS</sequence>
<reference evidence="1 2" key="1">
    <citation type="submission" date="2016-03" db="EMBL/GenBank/DDBJ databases">
        <title>Comparative genomics of the ectomycorrhizal sister species Rhizopogon vinicolor and Rhizopogon vesiculosus (Basidiomycota: Boletales) reveals a divergence of the mating type B locus.</title>
        <authorList>
            <person name="Mujic A.B."/>
            <person name="Kuo A."/>
            <person name="Tritt A."/>
            <person name="Lipzen A."/>
            <person name="Chen C."/>
            <person name="Johnson J."/>
            <person name="Sharma A."/>
            <person name="Barry K."/>
            <person name="Grigoriev I.V."/>
            <person name="Spatafora J.W."/>
        </authorList>
    </citation>
    <scope>NUCLEOTIDE SEQUENCE [LARGE SCALE GENOMIC DNA]</scope>
    <source>
        <strain evidence="1 2">AM-OR11-056</strain>
    </source>
</reference>
<keyword evidence="2" id="KW-1185">Reference proteome</keyword>
<comment type="caution">
    <text evidence="1">The sequence shown here is derived from an EMBL/GenBank/DDBJ whole genome shotgun (WGS) entry which is preliminary data.</text>
</comment>
<name>A0A1J8QHH0_9AGAM</name>
<gene>
    <name evidence="1" type="ORF">AZE42_10166</name>
</gene>
<protein>
    <submittedName>
        <fullName evidence="1">Uncharacterized protein</fullName>
    </submittedName>
</protein>
<dbReference type="Proteomes" id="UP000183567">
    <property type="component" value="Unassembled WGS sequence"/>
</dbReference>